<dbReference type="EMBL" id="PFBK01000003">
    <property type="protein sequence ID" value="PIR84084.1"/>
    <property type="molecule type" value="Genomic_DNA"/>
</dbReference>
<evidence type="ECO:0000313" key="1">
    <source>
        <dbReference type="EMBL" id="PIR84084.1"/>
    </source>
</evidence>
<accession>A0A2H0UCC7</accession>
<reference evidence="2" key="1">
    <citation type="submission" date="2017-09" db="EMBL/GenBank/DDBJ databases">
        <title>Depth-based differentiation of microbial function through sediment-hosted aquifers and enrichment of novel symbionts in the deep terrestrial subsurface.</title>
        <authorList>
            <person name="Probst A.J."/>
            <person name="Ladd B."/>
            <person name="Jarett J.K."/>
            <person name="Geller-Mcgrath D.E."/>
            <person name="Sieber C.M.K."/>
            <person name="Emerson J.B."/>
            <person name="Anantharaman K."/>
            <person name="Thomas B.C."/>
            <person name="Malmstrom R."/>
            <person name="Stieglmeier M."/>
            <person name="Klingl A."/>
            <person name="Woyke T."/>
            <person name="Ryan C.M."/>
            <person name="Banfield J.F."/>
        </authorList>
    </citation>
    <scope>NUCLEOTIDE SEQUENCE [LARGE SCALE GENOMIC DNA]</scope>
</reference>
<name>A0A2H0UCC7_9BACT</name>
<proteinExistence type="predicted"/>
<protein>
    <submittedName>
        <fullName evidence="1">Uncharacterized protein</fullName>
    </submittedName>
</protein>
<evidence type="ECO:0000313" key="2">
    <source>
        <dbReference type="Proteomes" id="UP000231192"/>
    </source>
</evidence>
<organism evidence="1 2">
    <name type="scientific">Candidatus Kaiserbacteria bacterium CG10_big_fil_rev_8_21_14_0_10_51_14</name>
    <dbReference type="NCBI Taxonomy" id="1974610"/>
    <lineage>
        <taxon>Bacteria</taxon>
        <taxon>Candidatus Kaiseribacteriota</taxon>
    </lineage>
</organism>
<comment type="caution">
    <text evidence="1">The sequence shown here is derived from an EMBL/GenBank/DDBJ whole genome shotgun (WGS) entry which is preliminary data.</text>
</comment>
<gene>
    <name evidence="1" type="ORF">COU18_01640</name>
</gene>
<dbReference type="AlphaFoldDB" id="A0A2H0UCC7"/>
<sequence>MSEKVVPLMVRDTRSQGLGELDDAARVVREASEILESDDDLKLNRAYEHLHRALMGRLHAQTLLVMLGQAPLTLRPSPQGYGTKEWACRNVVLEILAILRKEMVTEDDRLYCVGCVFGISSRLEHHIHPDRREKTRAYLLSSFFNPRMVDAATGPIVEGDMGILDR</sequence>
<dbReference type="Proteomes" id="UP000231192">
    <property type="component" value="Unassembled WGS sequence"/>
</dbReference>